<sequence length="57" mass="6220">MRADDSKQVLMPGMLGYVLSGQTRRWSFPAPANAAGLGRFEAMINRDVQPLDVVSTP</sequence>
<name>A0A7H0GP45_9BURK</name>
<accession>A0A7H0GP45</accession>
<keyword evidence="2" id="KW-1185">Reference proteome</keyword>
<dbReference type="KEGG" id="daer:H9K75_09590"/>
<gene>
    <name evidence="1" type="ORF">H9K75_09590</name>
</gene>
<dbReference type="RefSeq" id="WP_187725601.1">
    <property type="nucleotide sequence ID" value="NZ_CP060783.1"/>
</dbReference>
<evidence type="ECO:0000313" key="2">
    <source>
        <dbReference type="Proteomes" id="UP000516028"/>
    </source>
</evidence>
<dbReference type="EMBL" id="CP060783">
    <property type="protein sequence ID" value="QNP50061.1"/>
    <property type="molecule type" value="Genomic_DNA"/>
</dbReference>
<organism evidence="1 2">
    <name type="scientific">Diaphorobacter aerolatus</name>
    <dbReference type="NCBI Taxonomy" id="1288495"/>
    <lineage>
        <taxon>Bacteria</taxon>
        <taxon>Pseudomonadati</taxon>
        <taxon>Pseudomonadota</taxon>
        <taxon>Betaproteobacteria</taxon>
        <taxon>Burkholderiales</taxon>
        <taxon>Comamonadaceae</taxon>
        <taxon>Diaphorobacter</taxon>
    </lineage>
</organism>
<dbReference type="Proteomes" id="UP000516028">
    <property type="component" value="Chromosome"/>
</dbReference>
<protein>
    <submittedName>
        <fullName evidence="1">Uncharacterized protein</fullName>
    </submittedName>
</protein>
<evidence type="ECO:0000313" key="1">
    <source>
        <dbReference type="EMBL" id="QNP50061.1"/>
    </source>
</evidence>
<dbReference type="AlphaFoldDB" id="A0A7H0GP45"/>
<proteinExistence type="predicted"/>
<reference evidence="1 2" key="1">
    <citation type="submission" date="2020-08" db="EMBL/GenBank/DDBJ databases">
        <title>Genome sequence of Diaphorobacter aerolatus KACC 16536T.</title>
        <authorList>
            <person name="Hyun D.-W."/>
            <person name="Bae J.-W."/>
        </authorList>
    </citation>
    <scope>NUCLEOTIDE SEQUENCE [LARGE SCALE GENOMIC DNA]</scope>
    <source>
        <strain evidence="1 2">KACC 16536</strain>
    </source>
</reference>